<accession>A0ABN1ULM7</accession>
<keyword evidence="3" id="KW-1185">Reference proteome</keyword>
<gene>
    <name evidence="2" type="ORF">GCM10009606_38480</name>
</gene>
<dbReference type="EMBL" id="BAAAJE010000023">
    <property type="protein sequence ID" value="GAA1156770.1"/>
    <property type="molecule type" value="Genomic_DNA"/>
</dbReference>
<sequence>MRAGVSVGFLRSAGETRRVAPRYAAAPPSEYQRSRPSHQSLELEPVVGNPTDTPMCAGVSVGFLRSAGETRRVAPRYPAAPPSEYQRSRPSHQSLELEPVVGNPTDTP</sequence>
<evidence type="ECO:0000313" key="2">
    <source>
        <dbReference type="EMBL" id="GAA1156770.1"/>
    </source>
</evidence>
<evidence type="ECO:0000313" key="3">
    <source>
        <dbReference type="Proteomes" id="UP001499979"/>
    </source>
</evidence>
<reference evidence="2 3" key="1">
    <citation type="journal article" date="2019" name="Int. J. Syst. Evol. Microbiol.">
        <title>The Global Catalogue of Microorganisms (GCM) 10K type strain sequencing project: providing services to taxonomists for standard genome sequencing and annotation.</title>
        <authorList>
            <consortium name="The Broad Institute Genomics Platform"/>
            <consortium name="The Broad Institute Genome Sequencing Center for Infectious Disease"/>
            <person name="Wu L."/>
            <person name="Ma J."/>
        </authorList>
    </citation>
    <scope>NUCLEOTIDE SEQUENCE [LARGE SCALE GENOMIC DNA]</scope>
    <source>
        <strain evidence="2 3">JCM 11813</strain>
    </source>
</reference>
<organism evidence="2 3">
    <name type="scientific">Nocardioides aquiterrae</name>
    <dbReference type="NCBI Taxonomy" id="203799"/>
    <lineage>
        <taxon>Bacteria</taxon>
        <taxon>Bacillati</taxon>
        <taxon>Actinomycetota</taxon>
        <taxon>Actinomycetes</taxon>
        <taxon>Propionibacteriales</taxon>
        <taxon>Nocardioidaceae</taxon>
        <taxon>Nocardioides</taxon>
    </lineage>
</organism>
<protein>
    <submittedName>
        <fullName evidence="2">Uncharacterized protein</fullName>
    </submittedName>
</protein>
<comment type="caution">
    <text evidence="2">The sequence shown here is derived from an EMBL/GenBank/DDBJ whole genome shotgun (WGS) entry which is preliminary data.</text>
</comment>
<dbReference type="Proteomes" id="UP001499979">
    <property type="component" value="Unassembled WGS sequence"/>
</dbReference>
<name>A0ABN1ULM7_9ACTN</name>
<feature type="region of interest" description="Disordered" evidence="1">
    <location>
        <begin position="1"/>
        <end position="53"/>
    </location>
</feature>
<proteinExistence type="predicted"/>
<evidence type="ECO:0000256" key="1">
    <source>
        <dbReference type="SAM" id="MobiDB-lite"/>
    </source>
</evidence>
<feature type="region of interest" description="Disordered" evidence="1">
    <location>
        <begin position="67"/>
        <end position="108"/>
    </location>
</feature>